<feature type="chain" id="PRO_5043663162" evidence="3">
    <location>
        <begin position="19"/>
        <end position="306"/>
    </location>
</feature>
<dbReference type="GO" id="GO:0016020">
    <property type="term" value="C:membrane"/>
    <property type="evidence" value="ECO:0007669"/>
    <property type="project" value="UniProtKB-SubCell"/>
</dbReference>
<reference evidence="6 7" key="1">
    <citation type="journal article" date="2021" name="Elife">
        <title>Chloroplast acquisition without the gene transfer in kleptoplastic sea slugs, Plakobranchus ocellatus.</title>
        <authorList>
            <person name="Maeda T."/>
            <person name="Takahashi S."/>
            <person name="Yoshida T."/>
            <person name="Shimamura S."/>
            <person name="Takaki Y."/>
            <person name="Nagai Y."/>
            <person name="Toyoda A."/>
            <person name="Suzuki Y."/>
            <person name="Arimoto A."/>
            <person name="Ishii H."/>
            <person name="Satoh N."/>
            <person name="Nishiyama T."/>
            <person name="Hasebe M."/>
            <person name="Maruyama T."/>
            <person name="Minagawa J."/>
            <person name="Obokata J."/>
            <person name="Shigenobu S."/>
        </authorList>
    </citation>
    <scope>NUCLEOTIDE SEQUENCE [LARGE SCALE GENOMIC DNA]</scope>
</reference>
<dbReference type="SUPFAM" id="SSF49899">
    <property type="entry name" value="Concanavalin A-like lectins/glucanases"/>
    <property type="match status" value="1"/>
</dbReference>
<dbReference type="CDD" id="cd00110">
    <property type="entry name" value="LamG"/>
    <property type="match status" value="1"/>
</dbReference>
<name>A0AAV4B8Y8_9GAST</name>
<feature type="disulfide bond" evidence="2">
    <location>
        <begin position="269"/>
        <end position="278"/>
    </location>
</feature>
<dbReference type="SMART" id="SM00282">
    <property type="entry name" value="LamG"/>
    <property type="match status" value="1"/>
</dbReference>
<gene>
    <name evidence="6" type="ORF">PoB_004247000</name>
</gene>
<dbReference type="InterPro" id="IPR013320">
    <property type="entry name" value="ConA-like_dom_sf"/>
</dbReference>
<evidence type="ECO:0000313" key="6">
    <source>
        <dbReference type="EMBL" id="GFO15965.1"/>
    </source>
</evidence>
<dbReference type="Gene3D" id="2.60.120.200">
    <property type="match status" value="1"/>
</dbReference>
<dbReference type="PROSITE" id="PS50025">
    <property type="entry name" value="LAM_G_DOMAIN"/>
    <property type="match status" value="1"/>
</dbReference>
<keyword evidence="7" id="KW-1185">Reference proteome</keyword>
<evidence type="ECO:0000256" key="2">
    <source>
        <dbReference type="PROSITE-ProRule" id="PRU00076"/>
    </source>
</evidence>
<dbReference type="AlphaFoldDB" id="A0AAV4B8Y8"/>
<evidence type="ECO:0000259" key="4">
    <source>
        <dbReference type="PROSITE" id="PS50025"/>
    </source>
</evidence>
<dbReference type="InterPro" id="IPR000742">
    <property type="entry name" value="EGF"/>
</dbReference>
<comment type="caution">
    <text evidence="2">Lacks conserved residue(s) required for the propagation of feature annotation.</text>
</comment>
<comment type="caution">
    <text evidence="6">The sequence shown here is derived from an EMBL/GenBank/DDBJ whole genome shotgun (WGS) entry which is preliminary data.</text>
</comment>
<dbReference type="Gene3D" id="2.10.25.10">
    <property type="entry name" value="Laminin"/>
    <property type="match status" value="2"/>
</dbReference>
<feature type="domain" description="EGF-like" evidence="5">
    <location>
        <begin position="246"/>
        <end position="279"/>
    </location>
</feature>
<dbReference type="CDD" id="cd00054">
    <property type="entry name" value="EGF_CA"/>
    <property type="match status" value="1"/>
</dbReference>
<dbReference type="SUPFAM" id="SSF57184">
    <property type="entry name" value="Growth factor receptor domain"/>
    <property type="match status" value="1"/>
</dbReference>
<organism evidence="6 7">
    <name type="scientific">Plakobranchus ocellatus</name>
    <dbReference type="NCBI Taxonomy" id="259542"/>
    <lineage>
        <taxon>Eukaryota</taxon>
        <taxon>Metazoa</taxon>
        <taxon>Spiralia</taxon>
        <taxon>Lophotrochozoa</taxon>
        <taxon>Mollusca</taxon>
        <taxon>Gastropoda</taxon>
        <taxon>Heterobranchia</taxon>
        <taxon>Euthyneura</taxon>
        <taxon>Panpulmonata</taxon>
        <taxon>Sacoglossa</taxon>
        <taxon>Placobranchoidea</taxon>
        <taxon>Plakobranchidae</taxon>
        <taxon>Plakobranchus</taxon>
    </lineage>
</organism>
<dbReference type="EMBL" id="BLXT01004632">
    <property type="protein sequence ID" value="GFO15965.1"/>
    <property type="molecule type" value="Genomic_DNA"/>
</dbReference>
<feature type="disulfide bond" evidence="2">
    <location>
        <begin position="248"/>
        <end position="258"/>
    </location>
</feature>
<dbReference type="InterPro" id="IPR009030">
    <property type="entry name" value="Growth_fac_rcpt_cys_sf"/>
</dbReference>
<keyword evidence="2" id="KW-0245">EGF-like domain</keyword>
<keyword evidence="3" id="KW-0732">Signal</keyword>
<keyword evidence="1 2" id="KW-1015">Disulfide bond</keyword>
<dbReference type="PROSITE" id="PS50026">
    <property type="entry name" value="EGF_3"/>
    <property type="match status" value="1"/>
</dbReference>
<evidence type="ECO:0000256" key="1">
    <source>
        <dbReference type="ARBA" id="ARBA00023157"/>
    </source>
</evidence>
<evidence type="ECO:0000313" key="7">
    <source>
        <dbReference type="Proteomes" id="UP000735302"/>
    </source>
</evidence>
<accession>A0AAV4B8Y8</accession>
<dbReference type="InterPro" id="IPR001791">
    <property type="entry name" value="Laminin_G"/>
</dbReference>
<proteinExistence type="predicted"/>
<dbReference type="PANTHER" id="PTHR15036">
    <property type="entry name" value="PIKACHURIN-LIKE PROTEIN"/>
    <property type="match status" value="1"/>
</dbReference>
<feature type="non-terminal residue" evidence="6">
    <location>
        <position position="306"/>
    </location>
</feature>
<sequence>MSYVLLLTLTLQGGLVTSEVAFEGLCETSGENGCDQICKDYATGTHNCTCRDGYNLMNDSKTCRYSPLQIKSFLQSFSRLELPPLDESVAHVTKIEILLKVWNRNGTILYGGESQDRRGDFISLSLENRHIVFMFDLGSGPAIIRSPEPINANTWYLVRASRTGKEGTLEVPGQNLASGQSAGNYTELTLQGSLFIGKHPNLSITSEHAMISRCFKGCVGRVEVNGQDLLVTNWYMYSNMNLARCRACSGGCLNGGYCRQEPDTFKCYCPLGFTNTRCKDAQDPLPTVPKFNGKSYLMYTEPEINN</sequence>
<feature type="domain" description="Laminin G" evidence="4">
    <location>
        <begin position="69"/>
        <end position="248"/>
    </location>
</feature>
<evidence type="ECO:0000259" key="5">
    <source>
        <dbReference type="PROSITE" id="PS50026"/>
    </source>
</evidence>
<dbReference type="Proteomes" id="UP000735302">
    <property type="component" value="Unassembled WGS sequence"/>
</dbReference>
<protein>
    <submittedName>
        <fullName evidence="6">Pikachurin-like</fullName>
    </submittedName>
</protein>
<dbReference type="InterPro" id="IPR050372">
    <property type="entry name" value="Neurexin-related_CASP"/>
</dbReference>
<dbReference type="Pfam" id="PF00054">
    <property type="entry name" value="Laminin_G_1"/>
    <property type="match status" value="1"/>
</dbReference>
<dbReference type="PANTHER" id="PTHR15036:SF85">
    <property type="entry name" value="SP2353, ISOFORM A"/>
    <property type="match status" value="1"/>
</dbReference>
<evidence type="ECO:0000256" key="3">
    <source>
        <dbReference type="SAM" id="SignalP"/>
    </source>
</evidence>
<feature type="signal peptide" evidence="3">
    <location>
        <begin position="1"/>
        <end position="18"/>
    </location>
</feature>
<dbReference type="PROSITE" id="PS01186">
    <property type="entry name" value="EGF_2"/>
    <property type="match status" value="1"/>
</dbReference>
<dbReference type="SMART" id="SM00181">
    <property type="entry name" value="EGF"/>
    <property type="match status" value="2"/>
</dbReference>
<dbReference type="Pfam" id="PF00008">
    <property type="entry name" value="EGF"/>
    <property type="match status" value="1"/>
</dbReference>